<dbReference type="InterPro" id="IPR038460">
    <property type="entry name" value="AcetylCoA_hyd_C_sf"/>
</dbReference>
<dbReference type="InterPro" id="IPR003702">
    <property type="entry name" value="ActCoA_hydro_N"/>
</dbReference>
<keyword evidence="2 5" id="KW-0808">Transferase</keyword>
<dbReference type="AlphaFoldDB" id="A0A3P3XMN6"/>
<feature type="domain" description="Acetyl-CoA hydrolase/transferase N-terminal" evidence="3">
    <location>
        <begin position="4"/>
        <end position="184"/>
    </location>
</feature>
<protein>
    <submittedName>
        <fullName evidence="5">4-hydroxybutyrate coenzyme A transferase</fullName>
        <ecNumber evidence="5">2.8.3.-</ecNumber>
    </submittedName>
</protein>
<dbReference type="Gene3D" id="3.40.1080.10">
    <property type="entry name" value="Glutaconate Coenzyme A-transferase"/>
    <property type="match status" value="1"/>
</dbReference>
<dbReference type="Pfam" id="PF13336">
    <property type="entry name" value="AcetylCoA_hyd_C"/>
    <property type="match status" value="1"/>
</dbReference>
<proteinExistence type="inferred from homology"/>
<dbReference type="PANTHER" id="PTHR21432">
    <property type="entry name" value="ACETYL-COA HYDROLASE-RELATED"/>
    <property type="match status" value="1"/>
</dbReference>
<dbReference type="PANTHER" id="PTHR21432:SF20">
    <property type="entry name" value="ACETYL-COA HYDROLASE"/>
    <property type="match status" value="1"/>
</dbReference>
<reference evidence="5" key="1">
    <citation type="submission" date="2017-02" db="EMBL/GenBank/DDBJ databases">
        <authorList>
            <person name="Regsiter A."/>
            <person name="William W."/>
        </authorList>
    </citation>
    <scope>NUCLEOTIDE SEQUENCE</scope>
    <source>
        <strain evidence="5">BdmA 4</strain>
    </source>
</reference>
<dbReference type="EMBL" id="FWDO01000004">
    <property type="protein sequence ID" value="SLM17514.1"/>
    <property type="molecule type" value="Genomic_DNA"/>
</dbReference>
<evidence type="ECO:0000259" key="4">
    <source>
        <dbReference type="Pfam" id="PF13336"/>
    </source>
</evidence>
<dbReference type="Pfam" id="PF02550">
    <property type="entry name" value="AcetylCoA_hydro"/>
    <property type="match status" value="1"/>
</dbReference>
<organism evidence="5">
    <name type="scientific">uncultured spirochete</name>
    <dbReference type="NCBI Taxonomy" id="156406"/>
    <lineage>
        <taxon>Bacteria</taxon>
        <taxon>Pseudomonadati</taxon>
        <taxon>Spirochaetota</taxon>
        <taxon>Spirochaetia</taxon>
        <taxon>Spirochaetales</taxon>
        <taxon>environmental samples</taxon>
    </lineage>
</organism>
<dbReference type="GO" id="GO:0006083">
    <property type="term" value="P:acetate metabolic process"/>
    <property type="evidence" value="ECO:0007669"/>
    <property type="project" value="InterPro"/>
</dbReference>
<dbReference type="InterPro" id="IPR026888">
    <property type="entry name" value="AcetylCoA_hyd_C"/>
</dbReference>
<dbReference type="InterPro" id="IPR037171">
    <property type="entry name" value="NagB/RpiA_transferase-like"/>
</dbReference>
<feature type="domain" description="Acetyl-CoA hydrolase/transferase C-terminal" evidence="4">
    <location>
        <begin position="274"/>
        <end position="429"/>
    </location>
</feature>
<sequence length="435" mass="47720">MNLQDEYKRKLISIPDAVSKIKSNENIVVAMCASEPQGCMDQFHTVADGVENVRVFSCLTLKAYDFYMIPEMKGHFELASWFHAPGSRAALKKHTGTVTYVPNMLHRSATDFIFARKPHIFFGTCTPPDKHGFVSLSLGITYEKDILENADLVILEVNPLLPRTFGDTHLHVSHVDYFVEYEQLVPELPSPQPSETDLTIGRYIGELVEDGSTIQLGIGGIPNAAALALRDKKNLGVHTEMVVDSMMELYEMGVVTNTAKAFHKGKFVATFAMGSRKLYDWLDDNVAVEFMRGKWVNNPSVVSQNSKMVSVNTCLMADLTGQVASESLGPVQYSGTGGQSDTAEGAVEGFDGKGKSIIACYSTAKNGTVSTIVPMLTEGTAVTLHRSLVDYVVTEFGIASLRGKTVRERARELISVAQPNFRAELTEKAKTIGYL</sequence>
<dbReference type="EC" id="2.8.3.-" evidence="5"/>
<comment type="similarity">
    <text evidence="1">Belongs to the acetyl-CoA hydrolase/transferase family.</text>
</comment>
<evidence type="ECO:0000313" key="5">
    <source>
        <dbReference type="EMBL" id="SLM17514.1"/>
    </source>
</evidence>
<name>A0A3P3XMN6_9SPIR</name>
<evidence type="ECO:0000256" key="1">
    <source>
        <dbReference type="ARBA" id="ARBA00009632"/>
    </source>
</evidence>
<dbReference type="GO" id="GO:0008775">
    <property type="term" value="F:acetate CoA-transferase activity"/>
    <property type="evidence" value="ECO:0007669"/>
    <property type="project" value="InterPro"/>
</dbReference>
<dbReference type="InterPro" id="IPR046433">
    <property type="entry name" value="ActCoA_hydro"/>
</dbReference>
<accession>A0A3P3XMN6</accession>
<dbReference type="Gene3D" id="3.40.1080.20">
    <property type="entry name" value="Acetyl-CoA hydrolase/transferase C-terminal domain"/>
    <property type="match status" value="1"/>
</dbReference>
<evidence type="ECO:0000256" key="2">
    <source>
        <dbReference type="ARBA" id="ARBA00022679"/>
    </source>
</evidence>
<evidence type="ECO:0000259" key="3">
    <source>
        <dbReference type="Pfam" id="PF02550"/>
    </source>
</evidence>
<dbReference type="SUPFAM" id="SSF100950">
    <property type="entry name" value="NagB/RpiA/CoA transferase-like"/>
    <property type="match status" value="2"/>
</dbReference>
<gene>
    <name evidence="5" type="primary">cat</name>
    <name evidence="5" type="ORF">SPIRO4BDMA_40083</name>
</gene>
<dbReference type="Gene3D" id="3.30.750.70">
    <property type="entry name" value="4-hydroxybutyrate coenzyme like domains"/>
    <property type="match status" value="1"/>
</dbReference>